<sequence>MELRIKTIFGALILCLFASSSIFAQFPINIGTLEEGDTLVIIYDAKVKEFGSSVTEISNQLKLTGSGIATVLSNDPDITGAANPTLTGALSPVADLAILGNGQEIVDGSVSTSVLDSTSFGVIGLTETQSVDFYLKNVGFNGLQLDSVKVFGLNGSTGFKLNTPVLDFGTAPYDSLKSGDSLLLSIVFEPLAICPDSAEVIVYTSDVDEGVYSFYITGEATDGIVSNTSDNGCGSLRDVLAKASAGDTIRFSEIIAGDTIKLTSGEILLDKDVTIVGNSTYRTIIDGQANGRVLQVSSGVNAFLDSLIIQNGNATIQGAGIMNSGNVVMKASIIRNNTTTADGGGVATQGDFKIYNSYLQGNTGNGGGGIRVMNNNLDVYNSQISGNKASIGGGVNNSGGTIRLYNTTVAGNMATNRGGGISMYGNSAFANTIIAGNTSPSNTDIYYDDCGSSLTDLGNNLIGDATDVSGLFLNSTLKGTSAVLLDPLFIENVPTAPSIGGNLRLSFCSPAINAGKDTLGYGIPSFDLVNLPRIFAGGMADIGAFEFQGNPELATIIYVDSAATSGGNSGTDWANAFLDLQMALDAASCSEIDTVFVAKGSYKPSKYNNAIPSDPRLATFSLQDSLIILGGFSPANNIDSLHERNWETYETILSGNIQLDGSYSDNAYHVITAKDIKGGMIDGLVISEGFADGIDPINTEGGGMFLHAMNVDSVSLIISNCLFENNYAEDKGGAIHILAENGKTMMPSLLNNFFLYNYSDLYGGAIYIAAFGGKNISLIDSNVFGFNAAVYGGAISLNSIGMGINEPQINRSVFGYNYADDLGGAINVSIDEGNMKPLIDSCHFVTNSAYFGGGAINTDVYGLGASNDTQISNSIFEDNIADDEDGVGGAISIYTDNVGVINNTNIFNARFAGNIAGFGGAVSVSSYDGTVNSKIAQSLFLDNLALESGAIDVYVEGDGIVNSDIINSTIVKNYSDTLSAITSTNFDNGISNTRLINSIVSSNINGIGYGGVNYASSTDSVKNSIISNVDCASLGAGKCGDNVFFNTYPDFLDSAANDFQLQPYSIGVNTGIVDTTGFSLGLLDQNSNPRVFGGRIDLGVFEAQVNISILAGVKTNPTECLGADGSIAFSSTNLPDGTYSLSYDGFGSPQMVTVSSGQFLLSGLKAGVYKDFTLSYYVDGSSITLSDPAIPTITASSKTNPTTCLGTEGTIVFSSTNLSAGSHTVSFKKGTTSTSQSVTVASGGGFTLAGLGAGSYSAFSVTEHACEGTFATAQVLADPATPTIAVTSKTSPTTCLGTDGTIVFSSTNLSVGTHTVSFKKGTTSTSQSVTVASGGGFTLSGLGAGSYADFSVTEHACEGTFATSQVLVDPATPSITATSKTSPTTCLGTEGTIVFSSTNLSVGIHTVSFKKGTTSTSQSVTVASGGGFTLSGLGAGSYADFSVTEHACEGTFATAQVLADPTTPSITATSKTSPTTCLGTDGTIVFSSTNLSVGIHTVSFKKGTTSTSQSVTVASGGDFTLSGLGAGSYSDFSVTEHACEGTFATAQVLSGPVTPTITAISNTSPTTCLGTEGTIVFSSTNLSSGSHTVSFKKGTTSTSQSVTVASGGGFTLAGLGAGSYADFSVTEHACEGTFATAQVLADPATPTITATSNTSPTTCLGTEGTIVFSSSNLSAGSHTVSFKKGTTSTSQSITVASGGGFTLSGLGAGSYADFSVIEHACEGTFATAQVLADPATPTITATSKTSPTTCLGTDGSVVFSSTNLSVGSHAVSFKKGTTSTSQSITVASGGGFTLSGLGAGSYSDFSVPSHACEGTFATAQVLTDPVTPTITATSNTNPTTCLGTDGSIVFSSSNLSAGSHAVSFKKGTTSTSQSITVASGGGFTLSGLGAGSYSDFSVIEHACEGTFATAQVLADPATPTITATSKTSPTTCLGTDGSIVFSSSNLSVGSHTISFKKGATSTSQAVTVAGDGSFTLSSLGSGSYSDFSVTEHACEGTFATAQVLADPATPTITATSKTSPTTCLGTDGSIEFSSTDVPLGSQTVYFNKGSADASQVVTVGGDGSFTLSNLTAAQYSNFSVTVNGCQALFSETQILVDPLGSISASNTGPYNEGDMINLNVTGGSVYSWTGPSGYFSSLQNPSIVNATSSKAGLYMVTVSDVNNCSYTATTEVLVSCSSQKLNYYLVFSDDNPQIISPLVEDLQVQATSRPMSVVAISSCSQPTIESVKFQLSGTSNLQYYVDNNMPFNLHENMNVNIGDVLAPNHYTFISRGYSQDNAQGSVIVGPDVIPFDVLWYGRTISEPTSSVTEVCAGSSLVVSANSENQALHPYGVGNLYQVYLSEPSGSFSTRTFIGSGSDANAINCQIPLSIAGGDNYKIMVVSTSPVVASEPSVQSVKVIGSDLVLTSPQNDLTGELFSKNAINVIKAENNITSTSKGTYKAGRFIELNEGFEIEGGSVFEAKIGTVCP</sequence>
<feature type="chain" id="PRO_5016396091" description="Secretion system C-terminal sorting domain-containing protein" evidence="1">
    <location>
        <begin position="25"/>
        <end position="2468"/>
    </location>
</feature>
<dbReference type="SUPFAM" id="SSF51126">
    <property type="entry name" value="Pectin lyase-like"/>
    <property type="match status" value="3"/>
</dbReference>
<proteinExistence type="predicted"/>
<dbReference type="InterPro" id="IPR013783">
    <property type="entry name" value="Ig-like_fold"/>
</dbReference>
<evidence type="ECO:0000313" key="2">
    <source>
        <dbReference type="EMBL" id="AWV99371.1"/>
    </source>
</evidence>
<evidence type="ECO:0000313" key="3">
    <source>
        <dbReference type="Proteomes" id="UP000249873"/>
    </source>
</evidence>
<dbReference type="OrthoDB" id="9792152at2"/>
<keyword evidence="3" id="KW-1185">Reference proteome</keyword>
<dbReference type="Gene3D" id="2.60.40.10">
    <property type="entry name" value="Immunoglobulins"/>
    <property type="match status" value="1"/>
</dbReference>
<dbReference type="PANTHER" id="PTHR11319">
    <property type="entry name" value="G PROTEIN-COUPLED RECEPTOR-RELATED"/>
    <property type="match status" value="1"/>
</dbReference>
<dbReference type="RefSeq" id="WP_111372727.1">
    <property type="nucleotide sequence ID" value="NZ_CP029480.1"/>
</dbReference>
<dbReference type="EMBL" id="CP029480">
    <property type="protein sequence ID" value="AWV99371.1"/>
    <property type="molecule type" value="Genomic_DNA"/>
</dbReference>
<gene>
    <name evidence="2" type="ORF">DJ013_14855</name>
</gene>
<dbReference type="InterPro" id="IPR006626">
    <property type="entry name" value="PbH1"/>
</dbReference>
<keyword evidence="1" id="KW-0732">Signal</keyword>
<dbReference type="NCBIfam" id="NF041518">
    <property type="entry name" value="choice_anch_Q"/>
    <property type="match status" value="1"/>
</dbReference>
<dbReference type="InterPro" id="IPR011050">
    <property type="entry name" value="Pectin_lyase_fold/virulence"/>
</dbReference>
<protein>
    <recommendedName>
        <fullName evidence="4">Secretion system C-terminal sorting domain-containing protein</fullName>
    </recommendedName>
</protein>
<dbReference type="Proteomes" id="UP000249873">
    <property type="component" value="Chromosome"/>
</dbReference>
<dbReference type="InterPro" id="IPR059226">
    <property type="entry name" value="Choice_anch_Q_dom"/>
</dbReference>
<dbReference type="KEGG" id="als:DJ013_14855"/>
<dbReference type="InterPro" id="IPR055015">
    <property type="entry name" value="GCX_COOH"/>
</dbReference>
<reference evidence="2 3" key="1">
    <citation type="submission" date="2018-05" db="EMBL/GenBank/DDBJ databases">
        <title>Complete genome sequence of Arcticibacterium luteifluviistationis SM1504T, a cytophagaceae bacterium isolated from Arctic surface seawater.</title>
        <authorList>
            <person name="Li Y."/>
            <person name="Qin Q.-L."/>
        </authorList>
    </citation>
    <scope>NUCLEOTIDE SEQUENCE [LARGE SCALE GENOMIC DNA]</scope>
    <source>
        <strain evidence="2 3">SM1504</strain>
    </source>
</reference>
<accession>A0A2Z4GDZ9</accession>
<evidence type="ECO:0008006" key="4">
    <source>
        <dbReference type="Google" id="ProtNLM"/>
    </source>
</evidence>
<name>A0A2Z4GDZ9_9BACT</name>
<dbReference type="SMART" id="SM00710">
    <property type="entry name" value="PbH1"/>
    <property type="match status" value="6"/>
</dbReference>
<feature type="signal peptide" evidence="1">
    <location>
        <begin position="1"/>
        <end position="24"/>
    </location>
</feature>
<dbReference type="NCBIfam" id="NF045639">
    <property type="entry name" value="GCX_COOH"/>
    <property type="match status" value="1"/>
</dbReference>
<dbReference type="PANTHER" id="PTHR11319:SF35">
    <property type="entry name" value="OUTER MEMBRANE PROTEIN PMPC-RELATED"/>
    <property type="match status" value="1"/>
</dbReference>
<organism evidence="2 3">
    <name type="scientific">Arcticibacterium luteifluviistationis</name>
    <dbReference type="NCBI Taxonomy" id="1784714"/>
    <lineage>
        <taxon>Bacteria</taxon>
        <taxon>Pseudomonadati</taxon>
        <taxon>Bacteroidota</taxon>
        <taxon>Cytophagia</taxon>
        <taxon>Cytophagales</taxon>
        <taxon>Leadbetterellaceae</taxon>
        <taxon>Arcticibacterium</taxon>
    </lineage>
</organism>
<evidence type="ECO:0000256" key="1">
    <source>
        <dbReference type="SAM" id="SignalP"/>
    </source>
</evidence>